<dbReference type="GeneID" id="43519273"/>
<name>A0AAV3KF38_9GAMM</name>
<gene>
    <name evidence="2" type="ORF">A544_0544</name>
</gene>
<dbReference type="Proteomes" id="UP000017142">
    <property type="component" value="Unassembled WGS sequence"/>
</dbReference>
<dbReference type="AlphaFoldDB" id="A0AAV3KF38"/>
<organism evidence="2 3">
    <name type="scientific">Dickeya solani D s0432-1</name>
    <dbReference type="NCBI Taxonomy" id="1231725"/>
    <lineage>
        <taxon>Bacteria</taxon>
        <taxon>Pseudomonadati</taxon>
        <taxon>Pseudomonadota</taxon>
        <taxon>Gammaproteobacteria</taxon>
        <taxon>Enterobacterales</taxon>
        <taxon>Pectobacteriaceae</taxon>
        <taxon>Dickeya</taxon>
    </lineage>
</organism>
<dbReference type="RefSeq" id="WP_022632050.1">
    <property type="nucleotide sequence ID" value="NZ_AMWE01000001.1"/>
</dbReference>
<evidence type="ECO:0000256" key="1">
    <source>
        <dbReference type="SAM" id="Coils"/>
    </source>
</evidence>
<keyword evidence="1" id="KW-0175">Coiled coil</keyword>
<evidence type="ECO:0000313" key="3">
    <source>
        <dbReference type="Proteomes" id="UP000017142"/>
    </source>
</evidence>
<accession>A0AAV3KF38</accession>
<protein>
    <recommendedName>
        <fullName evidence="4">Rad50/SbcC-type AAA domain-containing protein</fullName>
    </recommendedName>
</protein>
<dbReference type="InterPro" id="IPR027417">
    <property type="entry name" value="P-loop_NTPase"/>
</dbReference>
<dbReference type="Gene3D" id="3.40.50.300">
    <property type="entry name" value="P-loop containing nucleotide triphosphate hydrolases"/>
    <property type="match status" value="1"/>
</dbReference>
<dbReference type="PANTHER" id="PTHR32114:SF2">
    <property type="entry name" value="ABC TRANSPORTER ABCH.3"/>
    <property type="match status" value="1"/>
</dbReference>
<dbReference type="SUPFAM" id="SSF52540">
    <property type="entry name" value="P-loop containing nucleoside triphosphate hydrolases"/>
    <property type="match status" value="1"/>
</dbReference>
<proteinExistence type="predicted"/>
<reference evidence="3" key="1">
    <citation type="journal article" date="2013" name="Diversity">
        <title>Genome Sequence of Dickeya solani, a New soft Rot Pathogen of Potato, Suggests its Emergence May Be Related to a Novel Combination of Non-Ribosomal Peptide/Polyketide Synthetase Clusters.</title>
        <authorList>
            <person name="Garlant L."/>
            <person name="Koskinen P."/>
            <person name="Rouhiainen L."/>
            <person name="Laine P."/>
            <person name="Paulin L."/>
            <person name="Auvinen P."/>
            <person name="Holm L."/>
            <person name="Pirhonen M."/>
        </authorList>
    </citation>
    <scope>NUCLEOTIDE SEQUENCE [LARGE SCALE GENOMIC DNA]</scope>
    <source>
        <strain evidence="3">D s0432-1</strain>
    </source>
</reference>
<evidence type="ECO:0008006" key="4">
    <source>
        <dbReference type="Google" id="ProtNLM"/>
    </source>
</evidence>
<dbReference type="EMBL" id="AMWE01000001">
    <property type="protein sequence ID" value="ERO59572.1"/>
    <property type="molecule type" value="Genomic_DNA"/>
</dbReference>
<feature type="coiled-coil region" evidence="1">
    <location>
        <begin position="448"/>
        <end position="502"/>
    </location>
</feature>
<dbReference type="PANTHER" id="PTHR32114">
    <property type="entry name" value="ABC TRANSPORTER ABCH.3"/>
    <property type="match status" value="1"/>
</dbReference>
<evidence type="ECO:0000313" key="2">
    <source>
        <dbReference type="EMBL" id="ERO59572.1"/>
    </source>
</evidence>
<sequence>MGQLKIHKMHYEGKLYNFSSPELDKFKVNIIEAPNGCGKSTFFDLIYYGLGGKVPHFSSTEKEKHNEIVNDKSNFVELEVSLKSKSFKFIRKIGENLITILSDEPFLNNDGSSVDFLCLAINRNKSEDYIFSDWILEQLDIPSIEIFHAGKNFKIGFNDLLRLVYHNQGTDVNGIYKPADNQNYISDSVFLRKAIFEVLMGKTLVKLYEAYGNLKRKQSEHEKANAILSEYRNIVSGMYKQLGFKEVINDYHLTKEINDLEESVERLISFRSEKLTSKISENAGLSHITRLKGAYGRAELNIIDLKQKLEIKLKDIDSLNRVIRQTREDAFRLQKIIHTHRQLEMFTPDTCPYCLKNVDRPSDKCVCGHDIDENDYRRYFYDPGEYYTLLKSKVKSLETMEVALKTAQDDFKSIESEIEASNISNIILKEELSSALNEIEYITNFDEIDDVEDHLLRQKEKISSLRQALQLEKNLQDYQRVKDAAKRDMDLAKIAVERLEASSEAELLEKVDKFNKYYNHFMKSSLLDCRVAEINNDDYMPLINNGVYKEASAAVHKRFLYYLTLLQLSLLDDIPFPRLLLIDTPENIGIDNVNLKRMISCLDMLENPNNVDYQVILSTGENKYPDSMKDNVIIKLNEENRLLKEK</sequence>
<comment type="caution">
    <text evidence="2">The sequence shown here is derived from an EMBL/GenBank/DDBJ whole genome shotgun (WGS) entry which is preliminary data.</text>
</comment>